<proteinExistence type="predicted"/>
<dbReference type="SUPFAM" id="SSF69304">
    <property type="entry name" value="Tricorn protease N-terminal domain"/>
    <property type="match status" value="1"/>
</dbReference>
<organism evidence="2 3">
    <name type="scientific">Pseudoalteromonas lipolytica</name>
    <dbReference type="NCBI Taxonomy" id="570156"/>
    <lineage>
        <taxon>Bacteria</taxon>
        <taxon>Pseudomonadati</taxon>
        <taxon>Pseudomonadota</taxon>
        <taxon>Gammaproteobacteria</taxon>
        <taxon>Alteromonadales</taxon>
        <taxon>Pseudoalteromonadaceae</taxon>
        <taxon>Pseudoalteromonas</taxon>
    </lineage>
</organism>
<evidence type="ECO:0000313" key="2">
    <source>
        <dbReference type="EMBL" id="KPM83805.1"/>
    </source>
</evidence>
<reference evidence="2 3" key="1">
    <citation type="submission" date="2015-09" db="EMBL/GenBank/DDBJ databases">
        <title>Draft Genome Sequence of Pseudoalteromonas lipolytica UCD-48B.</title>
        <authorList>
            <person name="Krusor M."/>
            <person name="Coil D.A."/>
            <person name="Lang J.M."/>
            <person name="Eisen J.A."/>
            <person name="Alexiev A."/>
        </authorList>
    </citation>
    <scope>NUCLEOTIDE SEQUENCE [LARGE SCALE GENOMIC DNA]</scope>
    <source>
        <strain evidence="2 3">UCD-48B</strain>
    </source>
</reference>
<dbReference type="EMBL" id="LJTC01000005">
    <property type="protein sequence ID" value="KPM83805.1"/>
    <property type="molecule type" value="Genomic_DNA"/>
</dbReference>
<dbReference type="STRING" id="570156.AOG27_09180"/>
<protein>
    <submittedName>
        <fullName evidence="2">Uncharacterized protein</fullName>
    </submittedName>
</protein>
<evidence type="ECO:0000313" key="3">
    <source>
        <dbReference type="Proteomes" id="UP000050378"/>
    </source>
</evidence>
<comment type="caution">
    <text evidence="2">The sequence shown here is derived from an EMBL/GenBank/DDBJ whole genome shotgun (WGS) entry which is preliminary data.</text>
</comment>
<name>A0A0P7E1M7_9GAMM</name>
<evidence type="ECO:0000256" key="1">
    <source>
        <dbReference type="SAM" id="SignalP"/>
    </source>
</evidence>
<dbReference type="AlphaFoldDB" id="A0A0P7E1M7"/>
<gene>
    <name evidence="2" type="ORF">AOG27_09180</name>
</gene>
<feature type="signal peptide" evidence="1">
    <location>
        <begin position="1"/>
        <end position="22"/>
    </location>
</feature>
<dbReference type="RefSeq" id="WP_054552721.1">
    <property type="nucleotide sequence ID" value="NZ_LJTC01000005.1"/>
</dbReference>
<dbReference type="PATRIC" id="fig|570156.3.peg.2903"/>
<dbReference type="Proteomes" id="UP000050378">
    <property type="component" value="Unassembled WGS sequence"/>
</dbReference>
<accession>A0A0P7E1M7</accession>
<feature type="chain" id="PRO_5006138202" evidence="1">
    <location>
        <begin position="23"/>
        <end position="289"/>
    </location>
</feature>
<dbReference type="OrthoDB" id="9797498at2"/>
<sequence length="289" mass="32695">MKLISSLLFVAAGTLFTSHAHAAMPKSEILLADLDTPYGMQVSRVTDDKTYNNQPFLVDTGLYYTHEVVGENGQSQTDIAFYDFASKSSVNITNTPVSEYSPTLMPNQQALSAIVVEADGKQKLWQYPLAEEPAASRIFEWIEPVGYHAWGADEDLIMFILGEPHTLQYTRVAAAKPRVIADDIGRTLIFDKHTNSYLFSYNKNNQHWVARFAPQTEEVSDLFRLPESVQDFALIDKDTVAYAVNNRVHKRSLTEPEVVSQWLDLRRFCEGSISRLNYKQSKLAFVCNK</sequence>
<keyword evidence="1" id="KW-0732">Signal</keyword>